<sequence length="502" mass="53981">MKILFATPECAPYVKTGGLGDVSGALPATLAAMGHDVRVLLPAYRNMKVSGELGDTVELPPYGPFPAAQLLPVHTENGVTMLLLACPALYQRSGGPYVDPQGRDYHDNVLRFGFLSRIASLLGTVHSPCKDWQADVVHVNDWPTALAPMYLAEARALAPHEHVARSVLTIHNIAFQGVFPMHTADLLGVPAIWRGMDGVEFWGGLSMLKAGVQFADAVTTVSPTYAREIQTEAFGVGMDGVLRAQRGKLSGILNGIDTNVWNPEKDKLIPHNYSAAYPGAKAQDKAELQQRCGLAQNPQAMLFGVVSRLTPQKGIDLVLGALDAILAADGQLVVLGQGDAGLQNALREAAERFPRQVSVTVGFNESQAHWIEAGADCFLMPSRFEPCGLNQMYSQAYGTPPLVGNVGGLADSVTDATRDPGHGTGFVMRAGTPEGFRDALTRAMKAYREPAFWRRIMANGMARHFGWEESAAQYVEVYERVLGRTPTSSASSQASGTRTLLP</sequence>
<feature type="domain" description="Glycosyl transferase family 1" evidence="9">
    <location>
        <begin position="300"/>
        <end position="447"/>
    </location>
</feature>
<dbReference type="InterPro" id="IPR013534">
    <property type="entry name" value="Starch_synth_cat_dom"/>
</dbReference>
<dbReference type="NCBIfam" id="NF001899">
    <property type="entry name" value="PRK00654.1-2"/>
    <property type="match status" value="1"/>
</dbReference>
<evidence type="ECO:0000259" key="10">
    <source>
        <dbReference type="Pfam" id="PF08323"/>
    </source>
</evidence>
<keyword evidence="12" id="KW-1185">Reference proteome</keyword>
<dbReference type="GO" id="GO:0005978">
    <property type="term" value="P:glycogen biosynthetic process"/>
    <property type="evidence" value="ECO:0007669"/>
    <property type="project" value="UniProtKB-UniRule"/>
</dbReference>
<dbReference type="AlphaFoldDB" id="A0A923MEE9"/>
<evidence type="ECO:0000259" key="9">
    <source>
        <dbReference type="Pfam" id="PF00534"/>
    </source>
</evidence>
<dbReference type="SUPFAM" id="SSF53756">
    <property type="entry name" value="UDP-Glycosyltransferase/glycogen phosphorylase"/>
    <property type="match status" value="1"/>
</dbReference>
<dbReference type="Gene3D" id="3.40.50.2000">
    <property type="entry name" value="Glycogen Phosphorylase B"/>
    <property type="match status" value="2"/>
</dbReference>
<evidence type="ECO:0000256" key="3">
    <source>
        <dbReference type="ARBA" id="ARBA00004964"/>
    </source>
</evidence>
<evidence type="ECO:0000256" key="1">
    <source>
        <dbReference type="ARBA" id="ARBA00001478"/>
    </source>
</evidence>
<dbReference type="InterPro" id="IPR001296">
    <property type="entry name" value="Glyco_trans_1"/>
</dbReference>
<comment type="caution">
    <text evidence="11">The sequence shown here is derived from an EMBL/GenBank/DDBJ whole genome shotgun (WGS) entry which is preliminary data.</text>
</comment>
<accession>A0A923MEE9</accession>
<comment type="catalytic activity">
    <reaction evidence="1 8">
        <text>[(1-&gt;4)-alpha-D-glucosyl](n) + ADP-alpha-D-glucose = [(1-&gt;4)-alpha-D-glucosyl](n+1) + ADP + H(+)</text>
        <dbReference type="Rhea" id="RHEA:18189"/>
        <dbReference type="Rhea" id="RHEA-COMP:9584"/>
        <dbReference type="Rhea" id="RHEA-COMP:9587"/>
        <dbReference type="ChEBI" id="CHEBI:15378"/>
        <dbReference type="ChEBI" id="CHEBI:15444"/>
        <dbReference type="ChEBI" id="CHEBI:57498"/>
        <dbReference type="ChEBI" id="CHEBI:456216"/>
        <dbReference type="EC" id="2.4.1.21"/>
    </reaction>
</comment>
<evidence type="ECO:0000256" key="7">
    <source>
        <dbReference type="ARBA" id="ARBA00023056"/>
    </source>
</evidence>
<evidence type="ECO:0000313" key="11">
    <source>
        <dbReference type="EMBL" id="MBC5767774.1"/>
    </source>
</evidence>
<dbReference type="GO" id="GO:0004373">
    <property type="term" value="F:alpha-1,4-glucan glucosyltransferase (UDP-glucose donor) activity"/>
    <property type="evidence" value="ECO:0007669"/>
    <property type="project" value="InterPro"/>
</dbReference>
<name>A0A923MEE9_9BURK</name>
<dbReference type="InterPro" id="IPR011835">
    <property type="entry name" value="GS/SS"/>
</dbReference>
<dbReference type="EMBL" id="JACORU010000012">
    <property type="protein sequence ID" value="MBC5767774.1"/>
    <property type="molecule type" value="Genomic_DNA"/>
</dbReference>
<protein>
    <recommendedName>
        <fullName evidence="8">Glycogen synthase</fullName>
        <ecNumber evidence="8">2.4.1.21</ecNumber>
    </recommendedName>
    <alternativeName>
        <fullName evidence="8">Starch [bacterial glycogen] synthase</fullName>
    </alternativeName>
</protein>
<proteinExistence type="inferred from homology"/>
<dbReference type="Pfam" id="PF08323">
    <property type="entry name" value="Glyco_transf_5"/>
    <property type="match status" value="1"/>
</dbReference>
<dbReference type="Pfam" id="PF00534">
    <property type="entry name" value="Glycos_transf_1"/>
    <property type="match status" value="1"/>
</dbReference>
<dbReference type="NCBIfam" id="TIGR02095">
    <property type="entry name" value="glgA"/>
    <property type="match status" value="1"/>
</dbReference>
<comment type="similarity">
    <text evidence="4 8">Belongs to the glycosyltransferase 1 family. Bacterial/plant glycogen synthase subfamily.</text>
</comment>
<feature type="binding site" evidence="8">
    <location>
        <position position="15"/>
    </location>
    <ligand>
        <name>ADP-alpha-D-glucose</name>
        <dbReference type="ChEBI" id="CHEBI:57498"/>
    </ligand>
</feature>
<gene>
    <name evidence="8 11" type="primary">glgA</name>
    <name evidence="11" type="ORF">H8R02_25135</name>
</gene>
<keyword evidence="7 8" id="KW-0320">Glycogen biosynthesis</keyword>
<evidence type="ECO:0000256" key="4">
    <source>
        <dbReference type="ARBA" id="ARBA00010281"/>
    </source>
</evidence>
<dbReference type="RefSeq" id="WP_187084254.1">
    <property type="nucleotide sequence ID" value="NZ_JACORU010000012.1"/>
</dbReference>
<dbReference type="Proteomes" id="UP000596827">
    <property type="component" value="Unassembled WGS sequence"/>
</dbReference>
<comment type="pathway">
    <text evidence="3 8">Glycan biosynthesis; glycogen biosynthesis.</text>
</comment>
<dbReference type="PANTHER" id="PTHR45825:SF11">
    <property type="entry name" value="ALPHA AMYLASE DOMAIN-CONTAINING PROTEIN"/>
    <property type="match status" value="1"/>
</dbReference>
<keyword evidence="5 8" id="KW-0328">Glycosyltransferase</keyword>
<evidence type="ECO:0000256" key="8">
    <source>
        <dbReference type="HAMAP-Rule" id="MF_00484"/>
    </source>
</evidence>
<keyword evidence="6 8" id="KW-0808">Transferase</keyword>
<reference evidence="11" key="1">
    <citation type="submission" date="2020-08" db="EMBL/GenBank/DDBJ databases">
        <title>Ramlibacter sp. GTP1 16S ribosomal RNA gene genome sequencing and assembly.</title>
        <authorList>
            <person name="Kang M."/>
        </authorList>
    </citation>
    <scope>NUCLEOTIDE SEQUENCE</scope>
    <source>
        <strain evidence="11">GTP1</strain>
    </source>
</reference>
<evidence type="ECO:0000256" key="5">
    <source>
        <dbReference type="ARBA" id="ARBA00022676"/>
    </source>
</evidence>
<evidence type="ECO:0000313" key="12">
    <source>
        <dbReference type="Proteomes" id="UP000596827"/>
    </source>
</evidence>
<organism evidence="11 12">
    <name type="scientific">Ramlibacter albus</name>
    <dbReference type="NCBI Taxonomy" id="2079448"/>
    <lineage>
        <taxon>Bacteria</taxon>
        <taxon>Pseudomonadati</taxon>
        <taxon>Pseudomonadota</taxon>
        <taxon>Betaproteobacteria</taxon>
        <taxon>Burkholderiales</taxon>
        <taxon>Comamonadaceae</taxon>
        <taxon>Ramlibacter</taxon>
    </lineage>
</organism>
<comment type="function">
    <text evidence="2 8">Synthesizes alpha-1,4-glucan chains using ADP-glucose.</text>
</comment>
<dbReference type="PANTHER" id="PTHR45825">
    <property type="entry name" value="GRANULE-BOUND STARCH SYNTHASE 1, CHLOROPLASTIC/AMYLOPLASTIC"/>
    <property type="match status" value="1"/>
</dbReference>
<dbReference type="GO" id="GO:0009011">
    <property type="term" value="F:alpha-1,4-glucan glucosyltransferase (ADP-glucose donor) activity"/>
    <property type="evidence" value="ECO:0007669"/>
    <property type="project" value="UniProtKB-UniRule"/>
</dbReference>
<evidence type="ECO:0000256" key="2">
    <source>
        <dbReference type="ARBA" id="ARBA00002764"/>
    </source>
</evidence>
<feature type="domain" description="Starch synthase catalytic" evidence="10">
    <location>
        <begin position="2"/>
        <end position="243"/>
    </location>
</feature>
<dbReference type="CDD" id="cd03791">
    <property type="entry name" value="GT5_Glycogen_synthase_DULL1-like"/>
    <property type="match status" value="1"/>
</dbReference>
<evidence type="ECO:0000256" key="6">
    <source>
        <dbReference type="ARBA" id="ARBA00022679"/>
    </source>
</evidence>
<dbReference type="EC" id="2.4.1.21" evidence="8"/>
<dbReference type="HAMAP" id="MF_00484">
    <property type="entry name" value="Glycogen_synth"/>
    <property type="match status" value="1"/>
</dbReference>